<keyword evidence="2 6" id="KW-0812">Transmembrane</keyword>
<evidence type="ECO:0000256" key="6">
    <source>
        <dbReference type="SAM" id="Phobius"/>
    </source>
</evidence>
<dbReference type="KEGG" id="rama:IDM48_06070"/>
<keyword evidence="4 6" id="KW-0472">Membrane</keyword>
<comment type="subcellular location">
    <subcellularLocation>
        <location evidence="1">Membrane</location>
        <topology evidence="1">Multi-pass membrane protein</topology>
    </subcellularLocation>
</comment>
<dbReference type="EMBL" id="CP061538">
    <property type="protein sequence ID" value="QNV41005.1"/>
    <property type="molecule type" value="Genomic_DNA"/>
</dbReference>
<organism evidence="7 8">
    <name type="scientific">Rothia amarae</name>
    <dbReference type="NCBI Taxonomy" id="169480"/>
    <lineage>
        <taxon>Bacteria</taxon>
        <taxon>Bacillati</taxon>
        <taxon>Actinomycetota</taxon>
        <taxon>Actinomycetes</taxon>
        <taxon>Micrococcales</taxon>
        <taxon>Micrococcaceae</taxon>
        <taxon>Rothia</taxon>
    </lineage>
</organism>
<accession>A0A7H2BMV9</accession>
<evidence type="ECO:0000256" key="4">
    <source>
        <dbReference type="ARBA" id="ARBA00023136"/>
    </source>
</evidence>
<feature type="region of interest" description="Disordered" evidence="5">
    <location>
        <begin position="1"/>
        <end position="23"/>
    </location>
</feature>
<dbReference type="AlphaFoldDB" id="A0A7H2BMV9"/>
<dbReference type="Pfam" id="PF09685">
    <property type="entry name" value="MamF_MmsF"/>
    <property type="match status" value="1"/>
</dbReference>
<evidence type="ECO:0000313" key="7">
    <source>
        <dbReference type="EMBL" id="QNV41005.1"/>
    </source>
</evidence>
<evidence type="ECO:0000256" key="3">
    <source>
        <dbReference type="ARBA" id="ARBA00022989"/>
    </source>
</evidence>
<gene>
    <name evidence="7" type="ORF">IDM48_06070</name>
</gene>
<proteinExistence type="predicted"/>
<evidence type="ECO:0000256" key="1">
    <source>
        <dbReference type="ARBA" id="ARBA00004141"/>
    </source>
</evidence>
<name>A0A7H2BMV9_9MICC</name>
<dbReference type="Proteomes" id="UP000516421">
    <property type="component" value="Chromosome"/>
</dbReference>
<protein>
    <submittedName>
        <fullName evidence="7">DUF4870 domain-containing protein</fullName>
    </submittedName>
</protein>
<evidence type="ECO:0000256" key="2">
    <source>
        <dbReference type="ARBA" id="ARBA00022692"/>
    </source>
</evidence>
<keyword evidence="8" id="KW-1185">Reference proteome</keyword>
<keyword evidence="3 6" id="KW-1133">Transmembrane helix</keyword>
<evidence type="ECO:0000313" key="8">
    <source>
        <dbReference type="Proteomes" id="UP000516421"/>
    </source>
</evidence>
<feature type="transmembrane region" description="Helical" evidence="6">
    <location>
        <begin position="67"/>
        <end position="86"/>
    </location>
</feature>
<sequence>MEKLLKSTSTAKATFEGSSSTPNKLTVHEDRNIATLAHFGGVIGCIPSGIVYYLYRDRGAFTEQESREAFNFTLLPTIIIVVSMLLTPLPPVGWIFGLIAALLWSYLALMSLIAGIKVNKGNPYQYRANTMLFDRLLSRR</sequence>
<dbReference type="InterPro" id="IPR019109">
    <property type="entry name" value="MamF_MmsF"/>
</dbReference>
<feature type="transmembrane region" description="Helical" evidence="6">
    <location>
        <begin position="33"/>
        <end position="55"/>
    </location>
</feature>
<feature type="transmembrane region" description="Helical" evidence="6">
    <location>
        <begin position="92"/>
        <end position="116"/>
    </location>
</feature>
<evidence type="ECO:0000256" key="5">
    <source>
        <dbReference type="SAM" id="MobiDB-lite"/>
    </source>
</evidence>
<reference evidence="7 8" key="1">
    <citation type="submission" date="2020-09" db="EMBL/GenBank/DDBJ databases">
        <title>Investigation of environmental microbe.</title>
        <authorList>
            <person name="Ou Y."/>
            <person name="Kang Q."/>
        </authorList>
    </citation>
    <scope>NUCLEOTIDE SEQUENCE [LARGE SCALE GENOMIC DNA]</scope>
    <source>
        <strain evidence="7 8">KJZ-9</strain>
    </source>
</reference>